<evidence type="ECO:0000256" key="7">
    <source>
        <dbReference type="ARBA" id="ARBA00035421"/>
    </source>
</evidence>
<keyword evidence="5" id="KW-0687">Ribonucleoprotein</keyword>
<feature type="compositionally biased region" description="Low complexity" evidence="8">
    <location>
        <begin position="321"/>
        <end position="343"/>
    </location>
</feature>
<proteinExistence type="inferred from homology"/>
<organism evidence="9 10">
    <name type="scientific">Jaminaea rosea</name>
    <dbReference type="NCBI Taxonomy" id="1569628"/>
    <lineage>
        <taxon>Eukaryota</taxon>
        <taxon>Fungi</taxon>
        <taxon>Dikarya</taxon>
        <taxon>Basidiomycota</taxon>
        <taxon>Ustilaginomycotina</taxon>
        <taxon>Exobasidiomycetes</taxon>
        <taxon>Microstromatales</taxon>
        <taxon>Microstromatales incertae sedis</taxon>
        <taxon>Jaminaea</taxon>
    </lineage>
</organism>
<dbReference type="RefSeq" id="XP_025363133.1">
    <property type="nucleotide sequence ID" value="XM_025505894.1"/>
</dbReference>
<name>A0A316UW23_9BASI</name>
<protein>
    <recommendedName>
        <fullName evidence="6">Small ribosomal subunit protein mS23</fullName>
    </recommendedName>
    <alternativeName>
        <fullName evidence="7">37S ribosomal protein S25, mitochondrial</fullName>
    </alternativeName>
</protein>
<feature type="compositionally biased region" description="Low complexity" evidence="8">
    <location>
        <begin position="366"/>
        <end position="377"/>
    </location>
</feature>
<comment type="subcellular location">
    <subcellularLocation>
        <location evidence="1">Mitochondrion</location>
    </subcellularLocation>
</comment>
<dbReference type="OrthoDB" id="5542239at2759"/>
<feature type="compositionally biased region" description="Low complexity" evidence="8">
    <location>
        <begin position="215"/>
        <end position="229"/>
    </location>
</feature>
<dbReference type="AlphaFoldDB" id="A0A316UW23"/>
<sequence length="403" mass="43509">MPRRLASQVPQTISRLMQGGFLKAPPTAYSALTEYPPVQVPPRHPYQRANHDLPEPSSSHIAAATCRRANSVKKVRTRTPSLKPKPIVYLEDKVRLQFYRDHPWEGFRPRILVEHETLQKEKLPEPEVTELTWWSTNPGPEDVIALTCHLHRHHSLSLAQAYHHSLSQYHTLRAEHETASRYALLEAQAYGAAFAPPDVDGKKVDPSDLFADRLGSNSSSNGARSSAASMPLHAAPETYRGFAKETQALTATAAQLAAESQALNVDGGAGAAGAGGSGEGAKRVKPSMRADSWQAGQSYARQARAILLEGTAEAFSGTRAMQQSGEGQAAAGSGPMGMPGMSQRPDSLAEWRPMFETLSSGRPVPQLTTQQQGQSQQRPASLLDQFDLGSSGSSSSSSSSKKQ</sequence>
<comment type="similarity">
    <text evidence="2">Belongs to the mitochondrion-specific ribosomal protein mS23 family.</text>
</comment>
<evidence type="ECO:0000256" key="5">
    <source>
        <dbReference type="ARBA" id="ARBA00023274"/>
    </source>
</evidence>
<dbReference type="GO" id="GO:0003735">
    <property type="term" value="F:structural constituent of ribosome"/>
    <property type="evidence" value="ECO:0007669"/>
    <property type="project" value="InterPro"/>
</dbReference>
<dbReference type="PANTHER" id="PTHR37799:SF1">
    <property type="entry name" value="SMALL RIBOSOMAL SUBUNIT PROTEIN MS23"/>
    <property type="match status" value="1"/>
</dbReference>
<feature type="region of interest" description="Disordered" evidence="8">
    <location>
        <begin position="321"/>
        <end position="403"/>
    </location>
</feature>
<dbReference type="PANTHER" id="PTHR37799">
    <property type="entry name" value="37S RIBOSOMAL PROTEIN S25, MITOCHONDRIAL"/>
    <property type="match status" value="1"/>
</dbReference>
<keyword evidence="3" id="KW-0689">Ribosomal protein</keyword>
<keyword evidence="10" id="KW-1185">Reference proteome</keyword>
<evidence type="ECO:0000256" key="4">
    <source>
        <dbReference type="ARBA" id="ARBA00023128"/>
    </source>
</evidence>
<evidence type="ECO:0000256" key="6">
    <source>
        <dbReference type="ARBA" id="ARBA00035137"/>
    </source>
</evidence>
<evidence type="ECO:0000256" key="1">
    <source>
        <dbReference type="ARBA" id="ARBA00004173"/>
    </source>
</evidence>
<feature type="compositionally biased region" description="Low complexity" evidence="8">
    <location>
        <begin position="389"/>
        <end position="403"/>
    </location>
</feature>
<evidence type="ECO:0000256" key="3">
    <source>
        <dbReference type="ARBA" id="ARBA00022980"/>
    </source>
</evidence>
<dbReference type="InterPro" id="IPR016939">
    <property type="entry name" value="Ribosomal_mS23_fun"/>
</dbReference>
<dbReference type="Pfam" id="PF13741">
    <property type="entry name" value="MRP-S25"/>
    <property type="match status" value="1"/>
</dbReference>
<feature type="compositionally biased region" description="Gly residues" evidence="8">
    <location>
        <begin position="269"/>
        <end position="279"/>
    </location>
</feature>
<gene>
    <name evidence="9" type="ORF">BDZ90DRAFT_231509</name>
</gene>
<evidence type="ECO:0000256" key="2">
    <source>
        <dbReference type="ARBA" id="ARBA00009864"/>
    </source>
</evidence>
<dbReference type="STRING" id="1569628.A0A316UW23"/>
<evidence type="ECO:0000313" key="9">
    <source>
        <dbReference type="EMBL" id="PWN28521.1"/>
    </source>
</evidence>
<feature type="region of interest" description="Disordered" evidence="8">
    <location>
        <begin position="269"/>
        <end position="295"/>
    </location>
</feature>
<accession>A0A316UW23</accession>
<keyword evidence="4" id="KW-0496">Mitochondrion</keyword>
<dbReference type="EMBL" id="KZ819665">
    <property type="protein sequence ID" value="PWN28521.1"/>
    <property type="molecule type" value="Genomic_DNA"/>
</dbReference>
<dbReference type="Proteomes" id="UP000245884">
    <property type="component" value="Unassembled WGS sequence"/>
</dbReference>
<reference evidence="9 10" key="1">
    <citation type="journal article" date="2018" name="Mol. Biol. Evol.">
        <title>Broad Genomic Sampling Reveals a Smut Pathogenic Ancestry of the Fungal Clade Ustilaginomycotina.</title>
        <authorList>
            <person name="Kijpornyongpan T."/>
            <person name="Mondo S.J."/>
            <person name="Barry K."/>
            <person name="Sandor L."/>
            <person name="Lee J."/>
            <person name="Lipzen A."/>
            <person name="Pangilinan J."/>
            <person name="LaButti K."/>
            <person name="Hainaut M."/>
            <person name="Henrissat B."/>
            <person name="Grigoriev I.V."/>
            <person name="Spatafora J.W."/>
            <person name="Aime M.C."/>
        </authorList>
    </citation>
    <scope>NUCLEOTIDE SEQUENCE [LARGE SCALE GENOMIC DNA]</scope>
    <source>
        <strain evidence="9 10">MCA 5214</strain>
    </source>
</reference>
<evidence type="ECO:0000313" key="10">
    <source>
        <dbReference type="Proteomes" id="UP000245884"/>
    </source>
</evidence>
<feature type="region of interest" description="Disordered" evidence="8">
    <location>
        <begin position="204"/>
        <end position="231"/>
    </location>
</feature>
<dbReference type="GeneID" id="37027717"/>
<evidence type="ECO:0000256" key="8">
    <source>
        <dbReference type="SAM" id="MobiDB-lite"/>
    </source>
</evidence>
<dbReference type="GO" id="GO:0005763">
    <property type="term" value="C:mitochondrial small ribosomal subunit"/>
    <property type="evidence" value="ECO:0007669"/>
    <property type="project" value="InterPro"/>
</dbReference>